<keyword evidence="5 11" id="KW-1003">Cell membrane</keyword>
<dbReference type="GO" id="GO:0005886">
    <property type="term" value="C:plasma membrane"/>
    <property type="evidence" value="ECO:0007669"/>
    <property type="project" value="UniProtKB-SubCell"/>
</dbReference>
<dbReference type="InterPro" id="IPR012823">
    <property type="entry name" value="Flagell_FliJ"/>
</dbReference>
<evidence type="ECO:0000313" key="15">
    <source>
        <dbReference type="Proteomes" id="UP000195814"/>
    </source>
</evidence>
<name>A0A1Y0L980_TATCI</name>
<dbReference type="InterPro" id="IPR018006">
    <property type="entry name" value="Flag_FliJ_proteobac"/>
</dbReference>
<proteinExistence type="inferred from homology"/>
<keyword evidence="12" id="KW-0282">Flagellum</keyword>
<dbReference type="PRINTS" id="PR01004">
    <property type="entry name" value="FLGFLIJ"/>
</dbReference>
<dbReference type="GO" id="GO:0071973">
    <property type="term" value="P:bacterial-type flagellum-dependent cell motility"/>
    <property type="evidence" value="ECO:0007669"/>
    <property type="project" value="InterPro"/>
</dbReference>
<dbReference type="AlphaFoldDB" id="A0A1Y0L980"/>
<keyword evidence="12" id="KW-0966">Cell projection</keyword>
<sequence>MNQPSVLATLCELAREESGRAAKQLGQLQHARQQALQQQQLLTGYRQDYQCSLLHKVTPGMPLNRWDDFQQFIPALQRAIQQQQQILQQGEQQLSQAKVHWQKKKQRQNALQTLLDRQQLRLRVEAARREQKQMDEFSARHFRGDILCQG</sequence>
<gene>
    <name evidence="12" type="ORF">A7K98_11095</name>
    <name evidence="13" type="ORF">A7K99_11095</name>
</gene>
<evidence type="ECO:0000313" key="13">
    <source>
        <dbReference type="EMBL" id="ARU98310.1"/>
    </source>
</evidence>
<reference evidence="14 15" key="1">
    <citation type="submission" date="2016-05" db="EMBL/GenBank/DDBJ databases">
        <title>Complete genome sequence of two 2,5-diketo-D-glunonic acid producing strain Tatumella citrea.</title>
        <authorList>
            <person name="Duan C."/>
            <person name="Yang J."/>
            <person name="Yang S."/>
        </authorList>
    </citation>
    <scope>NUCLEOTIDE SEQUENCE [LARGE SCALE GENOMIC DNA]</scope>
    <source>
        <strain evidence="13 14">ATCC 39140</strain>
        <strain evidence="12 15">DSM 13699</strain>
    </source>
</reference>
<dbReference type="GO" id="GO:0006935">
    <property type="term" value="P:chemotaxis"/>
    <property type="evidence" value="ECO:0007669"/>
    <property type="project" value="UniProtKB-UniRule"/>
</dbReference>
<dbReference type="GO" id="GO:0015031">
    <property type="term" value="P:protein transport"/>
    <property type="evidence" value="ECO:0007669"/>
    <property type="project" value="UniProtKB-UniRule"/>
</dbReference>
<evidence type="ECO:0000256" key="2">
    <source>
        <dbReference type="ARBA" id="ARBA00010004"/>
    </source>
</evidence>
<keyword evidence="12" id="KW-0969">Cilium</keyword>
<comment type="subcellular location">
    <subcellularLocation>
        <location evidence="1">Cell membrane</location>
        <topology evidence="1">Peripheral membrane protein</topology>
        <orientation evidence="1">Cytoplasmic side</orientation>
    </subcellularLocation>
</comment>
<comment type="similarity">
    <text evidence="2 11">Belongs to the FliJ family.</text>
</comment>
<evidence type="ECO:0000256" key="6">
    <source>
        <dbReference type="ARBA" id="ARBA00022500"/>
    </source>
</evidence>
<evidence type="ECO:0000256" key="3">
    <source>
        <dbReference type="ARBA" id="ARBA00020392"/>
    </source>
</evidence>
<dbReference type="InterPro" id="IPR052570">
    <property type="entry name" value="FliJ"/>
</dbReference>
<keyword evidence="9 11" id="KW-0472">Membrane</keyword>
<dbReference type="EMBL" id="CP015581">
    <property type="protein sequence ID" value="ARU98310.1"/>
    <property type="molecule type" value="Genomic_DNA"/>
</dbReference>
<evidence type="ECO:0000313" key="12">
    <source>
        <dbReference type="EMBL" id="ARU94270.1"/>
    </source>
</evidence>
<dbReference type="NCBIfam" id="TIGR02473">
    <property type="entry name" value="flagell_FliJ"/>
    <property type="match status" value="1"/>
</dbReference>
<keyword evidence="14" id="KW-1185">Reference proteome</keyword>
<dbReference type="PANTHER" id="PTHR38786:SF1">
    <property type="entry name" value="FLAGELLAR FLIJ PROTEIN"/>
    <property type="match status" value="1"/>
</dbReference>
<keyword evidence="8 11" id="KW-0653">Protein transport</keyword>
<evidence type="ECO:0000313" key="14">
    <source>
        <dbReference type="Proteomes" id="UP000195729"/>
    </source>
</evidence>
<evidence type="ECO:0000256" key="4">
    <source>
        <dbReference type="ARBA" id="ARBA00022448"/>
    </source>
</evidence>
<keyword evidence="7 11" id="KW-1005">Bacterial flagellum biogenesis</keyword>
<dbReference type="Pfam" id="PF02050">
    <property type="entry name" value="FliJ"/>
    <property type="match status" value="1"/>
</dbReference>
<dbReference type="GO" id="GO:0044781">
    <property type="term" value="P:bacterial-type flagellum organization"/>
    <property type="evidence" value="ECO:0007669"/>
    <property type="project" value="UniProtKB-KW"/>
</dbReference>
<dbReference type="GO" id="GO:0009288">
    <property type="term" value="C:bacterial-type flagellum"/>
    <property type="evidence" value="ECO:0007669"/>
    <property type="project" value="UniProtKB-UniRule"/>
</dbReference>
<dbReference type="KEGG" id="tci:A7K98_11095"/>
<dbReference type="InterPro" id="IPR053716">
    <property type="entry name" value="Flag_assembly_chemotaxis_eff"/>
</dbReference>
<dbReference type="OrthoDB" id="6465096at2"/>
<evidence type="ECO:0000256" key="8">
    <source>
        <dbReference type="ARBA" id="ARBA00022927"/>
    </source>
</evidence>
<accession>A0A1Y0L980</accession>
<dbReference type="EMBL" id="CP015579">
    <property type="protein sequence ID" value="ARU94270.1"/>
    <property type="molecule type" value="Genomic_DNA"/>
</dbReference>
<keyword evidence="10 11" id="KW-1006">Bacterial flagellum protein export</keyword>
<keyword evidence="4 11" id="KW-0813">Transport</keyword>
<evidence type="ECO:0000256" key="7">
    <source>
        <dbReference type="ARBA" id="ARBA00022795"/>
    </source>
</evidence>
<dbReference type="Proteomes" id="UP000195729">
    <property type="component" value="Chromosome"/>
</dbReference>
<evidence type="ECO:0000256" key="9">
    <source>
        <dbReference type="ARBA" id="ARBA00023136"/>
    </source>
</evidence>
<organism evidence="12 15">
    <name type="scientific">Tatumella citrea</name>
    <name type="common">Pantoea citrea</name>
    <dbReference type="NCBI Taxonomy" id="53336"/>
    <lineage>
        <taxon>Bacteria</taxon>
        <taxon>Pseudomonadati</taxon>
        <taxon>Pseudomonadota</taxon>
        <taxon>Gammaproteobacteria</taxon>
        <taxon>Enterobacterales</taxon>
        <taxon>Erwiniaceae</taxon>
        <taxon>Tatumella</taxon>
    </lineage>
</organism>
<dbReference type="Proteomes" id="UP000195814">
    <property type="component" value="Chromosome"/>
</dbReference>
<protein>
    <recommendedName>
        <fullName evidence="3 11">Flagellar FliJ protein</fullName>
    </recommendedName>
</protein>
<evidence type="ECO:0000256" key="11">
    <source>
        <dbReference type="PIRNR" id="PIRNR019404"/>
    </source>
</evidence>
<dbReference type="PANTHER" id="PTHR38786">
    <property type="entry name" value="FLAGELLAR FLIJ PROTEIN"/>
    <property type="match status" value="1"/>
</dbReference>
<evidence type="ECO:0000256" key="1">
    <source>
        <dbReference type="ARBA" id="ARBA00004413"/>
    </source>
</evidence>
<dbReference type="RefSeq" id="WP_087488628.1">
    <property type="nucleotide sequence ID" value="NZ_CP015579.1"/>
</dbReference>
<dbReference type="Gene3D" id="1.10.287.1700">
    <property type="match status" value="1"/>
</dbReference>
<keyword evidence="6 11" id="KW-0145">Chemotaxis</keyword>
<dbReference type="GO" id="GO:0003774">
    <property type="term" value="F:cytoskeletal motor activity"/>
    <property type="evidence" value="ECO:0007669"/>
    <property type="project" value="UniProtKB-UniRule"/>
</dbReference>
<dbReference type="PIRSF" id="PIRSF019404">
    <property type="entry name" value="FliJ"/>
    <property type="match status" value="1"/>
</dbReference>
<evidence type="ECO:0000256" key="10">
    <source>
        <dbReference type="ARBA" id="ARBA00023225"/>
    </source>
</evidence>
<comment type="function">
    <text evidence="11">Flagellar protein that affects chemotactic events.</text>
</comment>
<evidence type="ECO:0000256" key="5">
    <source>
        <dbReference type="ARBA" id="ARBA00022475"/>
    </source>
</evidence>